<dbReference type="PROSITE" id="PS51078">
    <property type="entry name" value="ICLR_ED"/>
    <property type="match status" value="1"/>
</dbReference>
<dbReference type="PROSITE" id="PS51077">
    <property type="entry name" value="HTH_ICLR"/>
    <property type="match status" value="1"/>
</dbReference>
<reference evidence="7" key="1">
    <citation type="submission" date="2017-11" db="EMBL/GenBank/DDBJ databases">
        <authorList>
            <person name="Zhu W."/>
        </authorList>
    </citation>
    <scope>NUCLEOTIDE SEQUENCE [LARGE SCALE GENOMIC DNA]</scope>
    <source>
        <strain evidence="7">CAU 1183</strain>
    </source>
</reference>
<dbReference type="Pfam" id="PF01614">
    <property type="entry name" value="IclR_C"/>
    <property type="match status" value="1"/>
</dbReference>
<dbReference type="EMBL" id="PIOC01000010">
    <property type="protein sequence ID" value="RDW20183.1"/>
    <property type="molecule type" value="Genomic_DNA"/>
</dbReference>
<evidence type="ECO:0000259" key="5">
    <source>
        <dbReference type="PROSITE" id="PS51078"/>
    </source>
</evidence>
<feature type="domain" description="HTH iclR-type" evidence="4">
    <location>
        <begin position="6"/>
        <end position="65"/>
    </location>
</feature>
<dbReference type="SMART" id="SM00346">
    <property type="entry name" value="HTH_ICLR"/>
    <property type="match status" value="1"/>
</dbReference>
<evidence type="ECO:0000256" key="1">
    <source>
        <dbReference type="ARBA" id="ARBA00023015"/>
    </source>
</evidence>
<gene>
    <name evidence="6" type="ORF">CWR48_05615</name>
</gene>
<protein>
    <recommendedName>
        <fullName evidence="8">IclR family transcriptional regulator</fullName>
    </recommendedName>
</protein>
<dbReference type="Gene3D" id="3.30.450.40">
    <property type="match status" value="1"/>
</dbReference>
<dbReference type="SUPFAM" id="SSF55781">
    <property type="entry name" value="GAF domain-like"/>
    <property type="match status" value="1"/>
</dbReference>
<sequence>MTQNQVATLRKGLLVLEFIKQSPGITLAGVMKEFQLSKSTAFRLLTTLEDMDYIYKIQTQYFFNPKNFMELSERRSIRDWASLHSIYQAAQNLQMSTYLGKVDGTDLVMTQVLHAPFQHTAGEEVGNRTKLHQTALGKVILAQFDERRLESLLDKMSLEPATKNTFQDPQLFRYHLKTIQEDGYAFDDEEITIGIRCIAVPVFRNKEVIAALAIGAPADQVSRGNIKEIVTKLNAGSNAITEEIAKLDDEN</sequence>
<evidence type="ECO:0000313" key="6">
    <source>
        <dbReference type="EMBL" id="RDW20183.1"/>
    </source>
</evidence>
<proteinExistence type="predicted"/>
<dbReference type="Pfam" id="PF09339">
    <property type="entry name" value="HTH_IclR"/>
    <property type="match status" value="1"/>
</dbReference>
<dbReference type="InterPro" id="IPR005471">
    <property type="entry name" value="Tscrpt_reg_IclR_N"/>
</dbReference>
<evidence type="ECO:0000259" key="4">
    <source>
        <dbReference type="PROSITE" id="PS51077"/>
    </source>
</evidence>
<comment type="caution">
    <text evidence="6">The sequence shown here is derived from an EMBL/GenBank/DDBJ whole genome shotgun (WGS) entry which is preliminary data.</text>
</comment>
<evidence type="ECO:0000256" key="3">
    <source>
        <dbReference type="ARBA" id="ARBA00023163"/>
    </source>
</evidence>
<dbReference type="InterPro" id="IPR014757">
    <property type="entry name" value="Tscrpt_reg_IclR_C"/>
</dbReference>
<dbReference type="GO" id="GO:0003677">
    <property type="term" value="F:DNA binding"/>
    <property type="evidence" value="ECO:0007669"/>
    <property type="project" value="UniProtKB-KW"/>
</dbReference>
<dbReference type="InterPro" id="IPR036390">
    <property type="entry name" value="WH_DNA-bd_sf"/>
</dbReference>
<dbReference type="AlphaFoldDB" id="A0A3D8PVR5"/>
<dbReference type="SUPFAM" id="SSF46785">
    <property type="entry name" value="Winged helix' DNA-binding domain"/>
    <property type="match status" value="1"/>
</dbReference>
<dbReference type="Gene3D" id="1.10.10.10">
    <property type="entry name" value="Winged helix-like DNA-binding domain superfamily/Winged helix DNA-binding domain"/>
    <property type="match status" value="1"/>
</dbReference>
<keyword evidence="2" id="KW-0238">DNA-binding</keyword>
<feature type="domain" description="IclR-ED" evidence="5">
    <location>
        <begin position="40"/>
        <end position="246"/>
    </location>
</feature>
<dbReference type="InterPro" id="IPR036388">
    <property type="entry name" value="WH-like_DNA-bd_sf"/>
</dbReference>
<dbReference type="Proteomes" id="UP000257143">
    <property type="component" value="Unassembled WGS sequence"/>
</dbReference>
<keyword evidence="3" id="KW-0804">Transcription</keyword>
<organism evidence="6 7">
    <name type="scientific">Oceanobacillus arenosus</name>
    <dbReference type="NCBI Taxonomy" id="1229153"/>
    <lineage>
        <taxon>Bacteria</taxon>
        <taxon>Bacillati</taxon>
        <taxon>Bacillota</taxon>
        <taxon>Bacilli</taxon>
        <taxon>Bacillales</taxon>
        <taxon>Bacillaceae</taxon>
        <taxon>Oceanobacillus</taxon>
    </lineage>
</organism>
<evidence type="ECO:0008006" key="8">
    <source>
        <dbReference type="Google" id="ProtNLM"/>
    </source>
</evidence>
<dbReference type="GO" id="GO:0003700">
    <property type="term" value="F:DNA-binding transcription factor activity"/>
    <property type="evidence" value="ECO:0007669"/>
    <property type="project" value="TreeGrafter"/>
</dbReference>
<dbReference type="InterPro" id="IPR050707">
    <property type="entry name" value="HTH_MetabolicPath_Reg"/>
</dbReference>
<name>A0A3D8PVR5_9BACI</name>
<accession>A0A3D8PVR5</accession>
<evidence type="ECO:0000256" key="2">
    <source>
        <dbReference type="ARBA" id="ARBA00023125"/>
    </source>
</evidence>
<keyword evidence="7" id="KW-1185">Reference proteome</keyword>
<dbReference type="PANTHER" id="PTHR30136">
    <property type="entry name" value="HELIX-TURN-HELIX TRANSCRIPTIONAL REGULATOR, ICLR FAMILY"/>
    <property type="match status" value="1"/>
</dbReference>
<evidence type="ECO:0000313" key="7">
    <source>
        <dbReference type="Proteomes" id="UP000257143"/>
    </source>
</evidence>
<dbReference type="GO" id="GO:0045892">
    <property type="term" value="P:negative regulation of DNA-templated transcription"/>
    <property type="evidence" value="ECO:0007669"/>
    <property type="project" value="TreeGrafter"/>
</dbReference>
<dbReference type="RefSeq" id="WP_115772198.1">
    <property type="nucleotide sequence ID" value="NZ_PIOC01000010.1"/>
</dbReference>
<dbReference type="OrthoDB" id="9791752at2"/>
<keyword evidence="1" id="KW-0805">Transcription regulation</keyword>
<dbReference type="PANTHER" id="PTHR30136:SF35">
    <property type="entry name" value="HTH-TYPE TRANSCRIPTIONAL REGULATOR RV1719"/>
    <property type="match status" value="1"/>
</dbReference>
<dbReference type="InterPro" id="IPR029016">
    <property type="entry name" value="GAF-like_dom_sf"/>
</dbReference>